<dbReference type="SUPFAM" id="SSF50475">
    <property type="entry name" value="FMN-binding split barrel"/>
    <property type="match status" value="1"/>
</dbReference>
<dbReference type="PROSITE" id="PS01064">
    <property type="entry name" value="PYRIDOX_OXIDASE"/>
    <property type="match status" value="1"/>
</dbReference>
<organism evidence="9 10">
    <name type="scientific">Pendulispora brunnea</name>
    <dbReference type="NCBI Taxonomy" id="2905690"/>
    <lineage>
        <taxon>Bacteria</taxon>
        <taxon>Pseudomonadati</taxon>
        <taxon>Myxococcota</taxon>
        <taxon>Myxococcia</taxon>
        <taxon>Myxococcales</taxon>
        <taxon>Sorangiineae</taxon>
        <taxon>Pendulisporaceae</taxon>
        <taxon>Pendulispora</taxon>
    </lineage>
</organism>
<keyword evidence="3" id="KW-0285">Flavoprotein</keyword>
<dbReference type="NCBIfam" id="TIGR00558">
    <property type="entry name" value="pdxH"/>
    <property type="match status" value="1"/>
</dbReference>
<dbReference type="Pfam" id="PF01243">
    <property type="entry name" value="PNPOx_N"/>
    <property type="match status" value="1"/>
</dbReference>
<dbReference type="PANTHER" id="PTHR10851:SF0">
    <property type="entry name" value="PYRIDOXINE-5'-PHOSPHATE OXIDASE"/>
    <property type="match status" value="1"/>
</dbReference>
<dbReference type="RefSeq" id="WP_394845842.1">
    <property type="nucleotide sequence ID" value="NZ_CP089982.1"/>
</dbReference>
<evidence type="ECO:0000256" key="5">
    <source>
        <dbReference type="ARBA" id="ARBA00023002"/>
    </source>
</evidence>
<reference evidence="9 10" key="1">
    <citation type="submission" date="2021-12" db="EMBL/GenBank/DDBJ databases">
        <title>Discovery of the Pendulisporaceae a myxobacterial family with distinct sporulation behavior and unique specialized metabolism.</title>
        <authorList>
            <person name="Garcia R."/>
            <person name="Popoff A."/>
            <person name="Bader C.D."/>
            <person name="Loehr J."/>
            <person name="Walesch S."/>
            <person name="Walt C."/>
            <person name="Boldt J."/>
            <person name="Bunk B."/>
            <person name="Haeckl F.J.F.P.J."/>
            <person name="Gunesch A.P."/>
            <person name="Birkelbach J."/>
            <person name="Nuebel U."/>
            <person name="Pietschmann T."/>
            <person name="Bach T."/>
            <person name="Mueller R."/>
        </authorList>
    </citation>
    <scope>NUCLEOTIDE SEQUENCE [LARGE SCALE GENOMIC DNA]</scope>
    <source>
        <strain evidence="9 10">MSr12523</strain>
    </source>
</reference>
<dbReference type="Pfam" id="PF10590">
    <property type="entry name" value="PNP_phzG_C"/>
    <property type="match status" value="1"/>
</dbReference>
<dbReference type="InterPro" id="IPR011576">
    <property type="entry name" value="Pyridox_Oxase_N"/>
</dbReference>
<dbReference type="PANTHER" id="PTHR10851">
    <property type="entry name" value="PYRIDOXINE-5-PHOSPHATE OXIDASE"/>
    <property type="match status" value="1"/>
</dbReference>
<keyword evidence="4" id="KW-0288">FMN</keyword>
<evidence type="ECO:0000313" key="9">
    <source>
        <dbReference type="EMBL" id="WXA95233.1"/>
    </source>
</evidence>
<dbReference type="InterPro" id="IPR019740">
    <property type="entry name" value="Pyridox_Oxase_CS"/>
</dbReference>
<evidence type="ECO:0000259" key="7">
    <source>
        <dbReference type="Pfam" id="PF01243"/>
    </source>
</evidence>
<gene>
    <name evidence="9" type="primary">pdxH</name>
    <name evidence="9" type="ORF">LZC95_00065</name>
</gene>
<evidence type="ECO:0000259" key="8">
    <source>
        <dbReference type="Pfam" id="PF10590"/>
    </source>
</evidence>
<evidence type="ECO:0000256" key="2">
    <source>
        <dbReference type="ARBA" id="ARBA00007301"/>
    </source>
</evidence>
<dbReference type="HAMAP" id="MF_01629">
    <property type="entry name" value="PdxH"/>
    <property type="match status" value="1"/>
</dbReference>
<evidence type="ECO:0000256" key="3">
    <source>
        <dbReference type="ARBA" id="ARBA00022630"/>
    </source>
</evidence>
<protein>
    <recommendedName>
        <fullName evidence="6">Pyridoxamine 5'-phosphate oxidase</fullName>
        <ecNumber evidence="6">1.4.3.5</ecNumber>
    </recommendedName>
</protein>
<keyword evidence="5 9" id="KW-0560">Oxidoreductase</keyword>
<dbReference type="InterPro" id="IPR019576">
    <property type="entry name" value="Pyridoxamine_oxidase_dimer_C"/>
</dbReference>
<keyword evidence="10" id="KW-1185">Reference proteome</keyword>
<dbReference type="InterPro" id="IPR000659">
    <property type="entry name" value="Pyridox_Oxase"/>
</dbReference>
<dbReference type="NCBIfam" id="NF004231">
    <property type="entry name" value="PRK05679.1"/>
    <property type="match status" value="1"/>
</dbReference>
<evidence type="ECO:0000256" key="4">
    <source>
        <dbReference type="ARBA" id="ARBA00022643"/>
    </source>
</evidence>
<proteinExistence type="inferred from homology"/>
<name>A0ABZ2K965_9BACT</name>
<sequence>MSKLPSIESLRADYTQATLDEADVLPDPILQFETWLAAAVSAALLEPHAMSLATVDANGHPSARIVLLRRVDHDGFVFFTNYASAKGNDIANNPHVALLFFWKELERQVRIRGTAAKITREESEAYFHSRPRGSQLGALASPQSQVVASREWLDARYEELRARYEGQEVPLPETWGGYRVVPSTIEFWQGRSSRMHDRLVYEREDAAEGTWRRVRLAP</sequence>
<dbReference type="PIRSF" id="PIRSF000190">
    <property type="entry name" value="Pyd_amn-ph_oxd"/>
    <property type="match status" value="1"/>
</dbReference>
<evidence type="ECO:0000256" key="1">
    <source>
        <dbReference type="ARBA" id="ARBA00001917"/>
    </source>
</evidence>
<feature type="domain" description="Pyridoxamine 5'-phosphate oxidase N-terminal" evidence="7">
    <location>
        <begin position="38"/>
        <end position="162"/>
    </location>
</feature>
<feature type="domain" description="Pyridoxine 5'-phosphate oxidase dimerisation C-terminal" evidence="8">
    <location>
        <begin position="175"/>
        <end position="218"/>
    </location>
</feature>
<dbReference type="InterPro" id="IPR012349">
    <property type="entry name" value="Split_barrel_FMN-bd"/>
</dbReference>
<dbReference type="GO" id="GO:0004733">
    <property type="term" value="F:pyridoxamine phosphate oxidase activity"/>
    <property type="evidence" value="ECO:0007669"/>
    <property type="project" value="UniProtKB-EC"/>
</dbReference>
<accession>A0ABZ2K965</accession>
<dbReference type="Proteomes" id="UP001379533">
    <property type="component" value="Chromosome"/>
</dbReference>
<dbReference type="Gene3D" id="2.30.110.10">
    <property type="entry name" value="Electron Transport, Fmn-binding Protein, Chain A"/>
    <property type="match status" value="1"/>
</dbReference>
<dbReference type="EMBL" id="CP089982">
    <property type="protein sequence ID" value="WXA95233.1"/>
    <property type="molecule type" value="Genomic_DNA"/>
</dbReference>
<comment type="cofactor">
    <cofactor evidence="1">
        <name>FMN</name>
        <dbReference type="ChEBI" id="CHEBI:58210"/>
    </cofactor>
</comment>
<dbReference type="EC" id="1.4.3.5" evidence="6"/>
<evidence type="ECO:0000256" key="6">
    <source>
        <dbReference type="NCBIfam" id="TIGR00558"/>
    </source>
</evidence>
<comment type="similarity">
    <text evidence="2">Belongs to the pyridoxamine 5'-phosphate oxidase family.</text>
</comment>
<evidence type="ECO:0000313" key="10">
    <source>
        <dbReference type="Proteomes" id="UP001379533"/>
    </source>
</evidence>